<dbReference type="PANTHER" id="PTHR43669">
    <property type="entry name" value="5-KETO-D-GLUCONATE 5-REDUCTASE"/>
    <property type="match status" value="1"/>
</dbReference>
<sequence>MTEGRHPVAWILGGGSGIGAGSARALAEAGYTVVVSGRREAELQQVVDAHDGRPGRIVALPADVSASDGPSSPAAALAHIEAEHGEVQVLVYSAGTNVTSRYWSDTDPEDFARVLDVNLTGAARAIHAVLPGMRRAQNGLLILVSSWAAWRFAPTAGAAYSASKTALGVLAETLNVQERQHGIRATHLCPGEVRTDILKTRPIVPTEAEQQLMLTADDLGETVRYLAALPSRICVNELVITPTSNTSYSAANSATR</sequence>
<dbReference type="GO" id="GO:0016491">
    <property type="term" value="F:oxidoreductase activity"/>
    <property type="evidence" value="ECO:0007669"/>
    <property type="project" value="UniProtKB-KW"/>
</dbReference>
<dbReference type="RefSeq" id="WP_078714616.1">
    <property type="nucleotide sequence ID" value="NZ_FUYG01000006.1"/>
</dbReference>
<gene>
    <name evidence="3" type="ORF">SAMN06295879_2402</name>
</gene>
<dbReference type="PANTHER" id="PTHR43669:SF3">
    <property type="entry name" value="ALCOHOL DEHYDROGENASE, PUTATIVE (AFU_ORTHOLOGUE AFUA_3G03445)-RELATED"/>
    <property type="match status" value="1"/>
</dbReference>
<evidence type="ECO:0000256" key="2">
    <source>
        <dbReference type="ARBA" id="ARBA00023002"/>
    </source>
</evidence>
<dbReference type="InterPro" id="IPR002347">
    <property type="entry name" value="SDR_fam"/>
</dbReference>
<accession>A0A1T4Y8K9</accession>
<reference evidence="4" key="1">
    <citation type="submission" date="2017-02" db="EMBL/GenBank/DDBJ databases">
        <authorList>
            <person name="Varghese N."/>
            <person name="Submissions S."/>
        </authorList>
    </citation>
    <scope>NUCLEOTIDE SEQUENCE [LARGE SCALE GENOMIC DNA]</scope>
    <source>
        <strain evidence="4">VKM Ac-2052</strain>
    </source>
</reference>
<keyword evidence="2" id="KW-0560">Oxidoreductase</keyword>
<dbReference type="EMBL" id="FUYG01000006">
    <property type="protein sequence ID" value="SKA97621.1"/>
    <property type="molecule type" value="Genomic_DNA"/>
</dbReference>
<protein>
    <submittedName>
        <fullName evidence="3">NADP-dependent 3-hydroxy acid dehydrogenase YdfG</fullName>
    </submittedName>
</protein>
<dbReference type="InterPro" id="IPR036291">
    <property type="entry name" value="NAD(P)-bd_dom_sf"/>
</dbReference>
<dbReference type="CDD" id="cd05233">
    <property type="entry name" value="SDR_c"/>
    <property type="match status" value="1"/>
</dbReference>
<dbReference type="Pfam" id="PF00106">
    <property type="entry name" value="adh_short"/>
    <property type="match status" value="1"/>
</dbReference>
<evidence type="ECO:0000313" key="4">
    <source>
        <dbReference type="Proteomes" id="UP000189735"/>
    </source>
</evidence>
<dbReference type="Gene3D" id="3.40.50.720">
    <property type="entry name" value="NAD(P)-binding Rossmann-like Domain"/>
    <property type="match status" value="1"/>
</dbReference>
<proteinExistence type="inferred from homology"/>
<dbReference type="Proteomes" id="UP000189735">
    <property type="component" value="Unassembled WGS sequence"/>
</dbReference>
<dbReference type="PRINTS" id="PR00081">
    <property type="entry name" value="GDHRDH"/>
</dbReference>
<comment type="similarity">
    <text evidence="1">Belongs to the short-chain dehydrogenases/reductases (SDR) family.</text>
</comment>
<organism evidence="3 4">
    <name type="scientific">Agreia bicolorata</name>
    <dbReference type="NCBI Taxonomy" id="110935"/>
    <lineage>
        <taxon>Bacteria</taxon>
        <taxon>Bacillati</taxon>
        <taxon>Actinomycetota</taxon>
        <taxon>Actinomycetes</taxon>
        <taxon>Micrococcales</taxon>
        <taxon>Microbacteriaceae</taxon>
        <taxon>Agreia</taxon>
    </lineage>
</organism>
<name>A0A1T4Y8K9_9MICO</name>
<dbReference type="SUPFAM" id="SSF51735">
    <property type="entry name" value="NAD(P)-binding Rossmann-fold domains"/>
    <property type="match status" value="1"/>
</dbReference>
<evidence type="ECO:0000256" key="1">
    <source>
        <dbReference type="ARBA" id="ARBA00006484"/>
    </source>
</evidence>
<evidence type="ECO:0000313" key="3">
    <source>
        <dbReference type="EMBL" id="SKA97621.1"/>
    </source>
</evidence>
<dbReference type="AlphaFoldDB" id="A0A1T4Y8K9"/>